<organism evidence="1 2">
    <name type="scientific">Caballeronia novacaledonica</name>
    <dbReference type="NCBI Taxonomy" id="1544861"/>
    <lineage>
        <taxon>Bacteria</taxon>
        <taxon>Pseudomonadati</taxon>
        <taxon>Pseudomonadota</taxon>
        <taxon>Betaproteobacteria</taxon>
        <taxon>Burkholderiales</taxon>
        <taxon>Burkholderiaceae</taxon>
        <taxon>Caballeronia</taxon>
    </lineage>
</organism>
<reference evidence="1" key="1">
    <citation type="submission" date="2022-09" db="EMBL/GenBank/DDBJ databases">
        <title>Isolation and characterization of 3-chlorobenzoate degrading bacteria from soils in Shizuoka.</title>
        <authorList>
            <person name="Ifat A."/>
            <person name="Ogawa N."/>
            <person name="Kimbara K."/>
            <person name="Moriuchi R."/>
            <person name="Dohra H."/>
            <person name="Shintani M."/>
        </authorList>
    </citation>
    <scope>NUCLEOTIDE SEQUENCE</scope>
    <source>
        <strain evidence="1">19CS4-2</strain>
    </source>
</reference>
<dbReference type="RefSeq" id="WP_175582570.1">
    <property type="nucleotide sequence ID" value="NZ_BPUS01000018.1"/>
</dbReference>
<dbReference type="AlphaFoldDB" id="A0AA37IGR0"/>
<dbReference type="EMBL" id="BPUS01000018">
    <property type="protein sequence ID" value="GJH28897.1"/>
    <property type="molecule type" value="Genomic_DNA"/>
</dbReference>
<dbReference type="Proteomes" id="UP001055111">
    <property type="component" value="Unassembled WGS sequence"/>
</dbReference>
<protein>
    <submittedName>
        <fullName evidence="1">Uncharacterized protein</fullName>
    </submittedName>
</protein>
<evidence type="ECO:0000313" key="2">
    <source>
        <dbReference type="Proteomes" id="UP001055111"/>
    </source>
</evidence>
<accession>A0AA37IGR0</accession>
<sequence>MSGRVRANHADQRRGDFIGRSADAAWVLGIEKVYMKGTCVEPVQRGGILAAARMHRLVRVCEAALRVPVRHERLVPRA</sequence>
<name>A0AA37IGR0_9BURK</name>
<comment type="caution">
    <text evidence="1">The sequence shown here is derived from an EMBL/GenBank/DDBJ whole genome shotgun (WGS) entry which is preliminary data.</text>
</comment>
<gene>
    <name evidence="1" type="ORF">CBA19CS42_30295</name>
</gene>
<evidence type="ECO:0000313" key="1">
    <source>
        <dbReference type="EMBL" id="GJH28897.1"/>
    </source>
</evidence>
<proteinExistence type="predicted"/>